<comment type="similarity">
    <text evidence="1 2">Belongs to the universal stress protein A family.</text>
</comment>
<dbReference type="PANTHER" id="PTHR46268:SF6">
    <property type="entry name" value="UNIVERSAL STRESS PROTEIN UP12"/>
    <property type="match status" value="1"/>
</dbReference>
<organism evidence="4 5">
    <name type="scientific">Bacillus nakamurai</name>
    <dbReference type="NCBI Taxonomy" id="1793963"/>
    <lineage>
        <taxon>Bacteria</taxon>
        <taxon>Bacillati</taxon>
        <taxon>Bacillota</taxon>
        <taxon>Bacilli</taxon>
        <taxon>Bacillales</taxon>
        <taxon>Bacillaceae</taxon>
        <taxon>Bacillus</taxon>
    </lineage>
</organism>
<dbReference type="InterPro" id="IPR014729">
    <property type="entry name" value="Rossmann-like_a/b/a_fold"/>
</dbReference>
<evidence type="ECO:0000259" key="3">
    <source>
        <dbReference type="Pfam" id="PF00582"/>
    </source>
</evidence>
<dbReference type="PRINTS" id="PR01438">
    <property type="entry name" value="UNVRSLSTRESS"/>
</dbReference>
<dbReference type="InterPro" id="IPR006016">
    <property type="entry name" value="UspA"/>
</dbReference>
<gene>
    <name evidence="4" type="ORF">AXI58_05245</name>
</gene>
<name>A0A150F2D3_9BACI</name>
<evidence type="ECO:0000313" key="5">
    <source>
        <dbReference type="Proteomes" id="UP000075430"/>
    </source>
</evidence>
<feature type="domain" description="UspA" evidence="3">
    <location>
        <begin position="1"/>
        <end position="148"/>
    </location>
</feature>
<proteinExistence type="inferred from homology"/>
<dbReference type="Pfam" id="PF00582">
    <property type="entry name" value="Usp"/>
    <property type="match status" value="1"/>
</dbReference>
<dbReference type="AlphaFoldDB" id="A0A150F2D3"/>
<keyword evidence="5" id="KW-1185">Reference proteome</keyword>
<dbReference type="InterPro" id="IPR006015">
    <property type="entry name" value="Universal_stress_UspA"/>
</dbReference>
<comment type="caution">
    <text evidence="4">The sequence shown here is derived from an EMBL/GenBank/DDBJ whole genome shotgun (WGS) entry which is preliminary data.</text>
</comment>
<dbReference type="SUPFAM" id="SSF52402">
    <property type="entry name" value="Adenine nucleotide alpha hydrolases-like"/>
    <property type="match status" value="1"/>
</dbReference>
<dbReference type="RefSeq" id="WP_061523315.1">
    <property type="nucleotide sequence ID" value="NZ_JARLZY010000012.1"/>
</dbReference>
<evidence type="ECO:0000256" key="2">
    <source>
        <dbReference type="PIRNR" id="PIRNR006276"/>
    </source>
</evidence>
<evidence type="ECO:0000256" key="1">
    <source>
        <dbReference type="ARBA" id="ARBA00008791"/>
    </source>
</evidence>
<reference evidence="5" key="1">
    <citation type="submission" date="2016-02" db="EMBL/GenBank/DDBJ databases">
        <authorList>
            <person name="Dunlap C."/>
        </authorList>
    </citation>
    <scope>NUCLEOTIDE SEQUENCE [LARGE SCALE GENOMIC DNA]</scope>
    <source>
        <strain evidence="5">NRRL B-41092</strain>
    </source>
</reference>
<dbReference type="CDD" id="cd00293">
    <property type="entry name" value="USP-like"/>
    <property type="match status" value="1"/>
</dbReference>
<protein>
    <recommendedName>
        <fullName evidence="2">Universal stress protein</fullName>
    </recommendedName>
</protein>
<evidence type="ECO:0000313" key="4">
    <source>
        <dbReference type="EMBL" id="KXZ13086.1"/>
    </source>
</evidence>
<dbReference type="Proteomes" id="UP000075430">
    <property type="component" value="Unassembled WGS sequence"/>
</dbReference>
<dbReference type="OrthoDB" id="9777884at2"/>
<dbReference type="Gene3D" id="3.40.50.620">
    <property type="entry name" value="HUPs"/>
    <property type="match status" value="1"/>
</dbReference>
<sequence>MFKKILAAVDGSDMSSKALDAAIHLAKEQQAELTILYAGREAVVSTSALTGIVYVPENFIEDIKHEVEQKGTAILEDAKQKAAESGVEAQGLYVQGEPAHQILNIAKEQHFNLIVVGSRGISGFKEMMLGSVSHKVSQLSPCPVLIVH</sequence>
<accession>A0A150F2D3</accession>
<dbReference type="PIRSF" id="PIRSF006276">
    <property type="entry name" value="UspA"/>
    <property type="match status" value="1"/>
</dbReference>
<dbReference type="EMBL" id="LSBA01000039">
    <property type="protein sequence ID" value="KXZ13086.1"/>
    <property type="molecule type" value="Genomic_DNA"/>
</dbReference>
<dbReference type="PANTHER" id="PTHR46268">
    <property type="entry name" value="STRESS RESPONSE PROTEIN NHAX"/>
    <property type="match status" value="1"/>
</dbReference>
<dbReference type="STRING" id="1793963.AXI58_05245"/>